<keyword evidence="4" id="KW-1185">Reference proteome</keyword>
<dbReference type="GeneID" id="18256005"/>
<feature type="compositionally biased region" description="Low complexity" evidence="1">
    <location>
        <begin position="113"/>
        <end position="126"/>
    </location>
</feature>
<evidence type="ECO:0000256" key="1">
    <source>
        <dbReference type="SAM" id="MobiDB-lite"/>
    </source>
</evidence>
<feature type="compositionally biased region" description="Basic residues" evidence="1">
    <location>
        <begin position="237"/>
        <end position="248"/>
    </location>
</feature>
<proteinExistence type="predicted"/>
<dbReference type="HOGENOM" id="CLU_1120056_0_0_1"/>
<sequence>MVPTLATTSTLQTLTETIISTDLTATLSTSSVVPPIPASKTSTITTKPPTLSTILLPTSTTFITITITTPFPIQTQTITITLPSFPPPTPTASVTPLPSQPADDLTEDEDHLPLSPLDSSSSEPSHGHTGFHLHHHYEILITVLGTYSLLSLLAGLWLVHHRHEYLHQNPVGVATTVGLFMMGWLWPVGVAWVGAVIVVWGKEKEVREGGRWAWEQGKAGPRDRIKEDGECWFGGKRSGRGRRKPKGR</sequence>
<keyword evidence="2" id="KW-1133">Transmembrane helix</keyword>
<keyword evidence="2" id="KW-0812">Transmembrane</keyword>
<evidence type="ECO:0000256" key="2">
    <source>
        <dbReference type="SAM" id="Phobius"/>
    </source>
</evidence>
<organism evidence="4">
    <name type="scientific">Chaetomium thermophilum (strain DSM 1495 / CBS 144.50 / IMI 039719)</name>
    <name type="common">Thermochaetoides thermophila</name>
    <dbReference type="NCBI Taxonomy" id="759272"/>
    <lineage>
        <taxon>Eukaryota</taxon>
        <taxon>Fungi</taxon>
        <taxon>Dikarya</taxon>
        <taxon>Ascomycota</taxon>
        <taxon>Pezizomycotina</taxon>
        <taxon>Sordariomycetes</taxon>
        <taxon>Sordariomycetidae</taxon>
        <taxon>Sordariales</taxon>
        <taxon>Chaetomiaceae</taxon>
        <taxon>Thermochaetoides</taxon>
    </lineage>
</organism>
<feature type="compositionally biased region" description="Basic and acidic residues" evidence="1">
    <location>
        <begin position="220"/>
        <end position="229"/>
    </location>
</feature>
<dbReference type="AlphaFoldDB" id="G0S351"/>
<evidence type="ECO:0000313" key="4">
    <source>
        <dbReference type="Proteomes" id="UP000008066"/>
    </source>
</evidence>
<feature type="region of interest" description="Disordered" evidence="1">
    <location>
        <begin position="84"/>
        <end position="126"/>
    </location>
</feature>
<reference evidence="3 4" key="1">
    <citation type="journal article" date="2011" name="Cell">
        <title>Insight into structure and assembly of the nuclear pore complex by utilizing the genome of a eukaryotic thermophile.</title>
        <authorList>
            <person name="Amlacher S."/>
            <person name="Sarges P."/>
            <person name="Flemming D."/>
            <person name="van Noort V."/>
            <person name="Kunze R."/>
            <person name="Devos D.P."/>
            <person name="Arumugam M."/>
            <person name="Bork P."/>
            <person name="Hurt E."/>
        </authorList>
    </citation>
    <scope>NUCLEOTIDE SEQUENCE [LARGE SCALE GENOMIC DNA]</scope>
    <source>
        <strain evidence="4">DSM 1495 / CBS 144.50 / IMI 039719</strain>
    </source>
</reference>
<accession>G0S351</accession>
<keyword evidence="2" id="KW-0472">Membrane</keyword>
<gene>
    <name evidence="3" type="ORF">CTHT_0019670</name>
</gene>
<dbReference type="EMBL" id="GL988040">
    <property type="protein sequence ID" value="EGS22434.1"/>
    <property type="molecule type" value="Genomic_DNA"/>
</dbReference>
<name>G0S351_CHATD</name>
<feature type="region of interest" description="Disordered" evidence="1">
    <location>
        <begin position="217"/>
        <end position="248"/>
    </location>
</feature>
<evidence type="ECO:0000313" key="3">
    <source>
        <dbReference type="EMBL" id="EGS22434.1"/>
    </source>
</evidence>
<dbReference type="KEGG" id="cthr:CTHT_0019670"/>
<dbReference type="Proteomes" id="UP000008066">
    <property type="component" value="Unassembled WGS sequence"/>
</dbReference>
<feature type="transmembrane region" description="Helical" evidence="2">
    <location>
        <begin position="139"/>
        <end position="159"/>
    </location>
</feature>
<protein>
    <submittedName>
        <fullName evidence="3">Uncharacterized protein</fullName>
    </submittedName>
</protein>
<dbReference type="RefSeq" id="XP_006692453.1">
    <property type="nucleotide sequence ID" value="XM_006692390.1"/>
</dbReference>
<feature type="transmembrane region" description="Helical" evidence="2">
    <location>
        <begin position="179"/>
        <end position="201"/>
    </location>
</feature>